<feature type="region of interest" description="Disordered" evidence="2">
    <location>
        <begin position="197"/>
        <end position="239"/>
    </location>
</feature>
<dbReference type="InterPro" id="IPR003646">
    <property type="entry name" value="SH3-like_bac-type"/>
</dbReference>
<feature type="domain" description="SH3b" evidence="5">
    <location>
        <begin position="883"/>
        <end position="948"/>
    </location>
</feature>
<feature type="repeat" description="TPR" evidence="1">
    <location>
        <begin position="757"/>
        <end position="790"/>
    </location>
</feature>
<keyword evidence="4" id="KW-0732">Signal</keyword>
<evidence type="ECO:0000313" key="6">
    <source>
        <dbReference type="EMBL" id="QDS96513.1"/>
    </source>
</evidence>
<evidence type="ECO:0000256" key="1">
    <source>
        <dbReference type="PROSITE-ProRule" id="PRU00339"/>
    </source>
</evidence>
<dbReference type="SUPFAM" id="SSF48452">
    <property type="entry name" value="TPR-like"/>
    <property type="match status" value="1"/>
</dbReference>
<feature type="compositionally biased region" description="Polar residues" evidence="2">
    <location>
        <begin position="215"/>
        <end position="224"/>
    </location>
</feature>
<evidence type="ECO:0000259" key="5">
    <source>
        <dbReference type="PROSITE" id="PS51781"/>
    </source>
</evidence>
<dbReference type="InterPro" id="IPR019734">
    <property type="entry name" value="TPR_rpt"/>
</dbReference>
<accession>A0A517MNQ9</accession>
<feature type="region of interest" description="Disordered" evidence="2">
    <location>
        <begin position="49"/>
        <end position="73"/>
    </location>
</feature>
<feature type="transmembrane region" description="Helical" evidence="3">
    <location>
        <begin position="858"/>
        <end position="875"/>
    </location>
</feature>
<dbReference type="Pfam" id="PF00515">
    <property type="entry name" value="TPR_1"/>
    <property type="match status" value="1"/>
</dbReference>
<protein>
    <submittedName>
        <fullName evidence="6">Tetratricopeptide repeat protein</fullName>
    </submittedName>
</protein>
<dbReference type="SMART" id="SM00028">
    <property type="entry name" value="TPR"/>
    <property type="match status" value="1"/>
</dbReference>
<evidence type="ECO:0000256" key="3">
    <source>
        <dbReference type="SAM" id="Phobius"/>
    </source>
</evidence>
<feature type="signal peptide" evidence="4">
    <location>
        <begin position="1"/>
        <end position="20"/>
    </location>
</feature>
<evidence type="ECO:0000313" key="7">
    <source>
        <dbReference type="Proteomes" id="UP000320672"/>
    </source>
</evidence>
<gene>
    <name evidence="6" type="ORF">FF011L_53250</name>
</gene>
<dbReference type="Proteomes" id="UP000320672">
    <property type="component" value="Chromosome"/>
</dbReference>
<name>A0A517MNQ9_9BACT</name>
<dbReference type="Pfam" id="PF08239">
    <property type="entry name" value="SH3_3"/>
    <property type="match status" value="1"/>
</dbReference>
<evidence type="ECO:0000256" key="2">
    <source>
        <dbReference type="SAM" id="MobiDB-lite"/>
    </source>
</evidence>
<dbReference type="PROSITE" id="PS51781">
    <property type="entry name" value="SH3B"/>
    <property type="match status" value="1"/>
</dbReference>
<evidence type="ECO:0000256" key="4">
    <source>
        <dbReference type="SAM" id="SignalP"/>
    </source>
</evidence>
<feature type="transmembrane region" description="Helical" evidence="3">
    <location>
        <begin position="828"/>
        <end position="846"/>
    </location>
</feature>
<dbReference type="AlphaFoldDB" id="A0A517MNQ9"/>
<keyword evidence="3" id="KW-1133">Transmembrane helix</keyword>
<dbReference type="PROSITE" id="PS50005">
    <property type="entry name" value="TPR"/>
    <property type="match status" value="1"/>
</dbReference>
<keyword evidence="3" id="KW-0812">Transmembrane</keyword>
<dbReference type="PANTHER" id="PTHR40940">
    <property type="entry name" value="PROTEIN BATD-RELATED"/>
    <property type="match status" value="1"/>
</dbReference>
<sequence length="954" mass="103430" precursor="true">MKPLLPALALTALLTATATAANVDTRLSTREAFVGSPVALQISISDASDFEQPTPPAIDGCDVRSAGSPSQSSRITIINGRRSETRSVTMQYLITPRREGTFTIPAMTFSVDGKPVTTQPERFIATRSETGDLMFVEIEGGKQKVFVGQPLDLKLKIWLRPFRDPKSGHTLSEGDMWNMISDSTSWGGFTAKMKELAENSQRPGGREVLRMVPQGKSTHATRSNSRAETEDQRSSAKTGDNEAVEHAYYLYEIDATVYPKRAGEIDAADVQIVVNYPTAIGKSRSSFGSLFGDDAFAGNSPMSRMMNDEFFGSAFGNRLAVTASRPIVGEVSVDATEVLPIPTEGRPADYRGAVGRYEIVSHATPTTVDAGDPITLNIGILGTGPMELVQAPPLYELPELTADFKVADESLAGFVQDDTKVFSTTIRPRREGIQEIPPIRFSFFDPDTESFQTVMSDPISITVNKSEMLALDAIVGNGRKTKSGTTGPVVDPEQPDFANHNDATVVVSHAPVKPWNWLSLFLIAPPVVWLTLAILKYRDLIVRRFPSFRSAKNRCMAAIERGRDVDAIADAVVAYVLAEGRKYSRTTIDAQAGDSRRAAREIEAVGHLRTAGLYDLAGEVESFLAVARKPSGSMSDTTVREDALRQSALELVDRIDAARSARQVMNVRRSTPRRFKKRALTQTAAMLLAFSVIGWASEASAAVALSSTQKTTILAEADAAYTEGLEIAETDSADAKELFATAMTKYQLLVDSDVRNADLFINLGNASMQSGKLGLAIANYEKALQLDPGNKQARKNLAFADKLVSGTTTSDQPHAESMLTLPENLRSVARWVLGISSVAFWGLLILRLVYLQFPVWKYAVVPLALLLLCGGALFWSPAQTQPSFNAIIVAGNVSLRSGDGAGFDPVTTIEEAQGHRVERLATRGDWAQVKTADGHIGWILRKDIASLDEGSPAV</sequence>
<feature type="compositionally biased region" description="Basic and acidic residues" evidence="2">
    <location>
        <begin position="225"/>
        <end position="239"/>
    </location>
</feature>
<keyword evidence="1" id="KW-0802">TPR repeat</keyword>
<keyword evidence="3" id="KW-0472">Membrane</keyword>
<feature type="chain" id="PRO_5021725443" evidence="4">
    <location>
        <begin position="21"/>
        <end position="954"/>
    </location>
</feature>
<dbReference type="Pfam" id="PF13584">
    <property type="entry name" value="BatD"/>
    <property type="match status" value="2"/>
</dbReference>
<reference evidence="6 7" key="1">
    <citation type="submission" date="2019-02" db="EMBL/GenBank/DDBJ databases">
        <title>Deep-cultivation of Planctomycetes and their phenomic and genomic characterization uncovers novel biology.</title>
        <authorList>
            <person name="Wiegand S."/>
            <person name="Jogler M."/>
            <person name="Boedeker C."/>
            <person name="Pinto D."/>
            <person name="Vollmers J."/>
            <person name="Rivas-Marin E."/>
            <person name="Kohn T."/>
            <person name="Peeters S.H."/>
            <person name="Heuer A."/>
            <person name="Rast P."/>
            <person name="Oberbeckmann S."/>
            <person name="Bunk B."/>
            <person name="Jeske O."/>
            <person name="Meyerdierks A."/>
            <person name="Storesund J.E."/>
            <person name="Kallscheuer N."/>
            <person name="Luecker S."/>
            <person name="Lage O.M."/>
            <person name="Pohl T."/>
            <person name="Merkel B.J."/>
            <person name="Hornburger P."/>
            <person name="Mueller R.-W."/>
            <person name="Bruemmer F."/>
            <person name="Labrenz M."/>
            <person name="Spormann A.M."/>
            <person name="Op den Camp H."/>
            <person name="Overmann J."/>
            <person name="Amann R."/>
            <person name="Jetten M.S.M."/>
            <person name="Mascher T."/>
            <person name="Medema M.H."/>
            <person name="Devos D.P."/>
            <person name="Kaster A.-K."/>
            <person name="Ovreas L."/>
            <person name="Rohde M."/>
            <person name="Galperin M.Y."/>
            <person name="Jogler C."/>
        </authorList>
    </citation>
    <scope>NUCLEOTIDE SEQUENCE [LARGE SCALE GENOMIC DNA]</scope>
    <source>
        <strain evidence="6 7">FF011L</strain>
    </source>
</reference>
<dbReference type="EMBL" id="CP036262">
    <property type="protein sequence ID" value="QDS96513.1"/>
    <property type="molecule type" value="Genomic_DNA"/>
</dbReference>
<dbReference type="KEGG" id="rml:FF011L_53250"/>
<dbReference type="RefSeq" id="WP_218932870.1">
    <property type="nucleotide sequence ID" value="NZ_CP036262.1"/>
</dbReference>
<proteinExistence type="predicted"/>
<keyword evidence="7" id="KW-1185">Reference proteome</keyword>
<dbReference type="InterPro" id="IPR011990">
    <property type="entry name" value="TPR-like_helical_dom_sf"/>
</dbReference>
<dbReference type="Gene3D" id="2.30.30.40">
    <property type="entry name" value="SH3 Domains"/>
    <property type="match status" value="1"/>
</dbReference>
<dbReference type="InterPro" id="IPR025738">
    <property type="entry name" value="BatD"/>
</dbReference>
<organism evidence="6 7">
    <name type="scientific">Roseimaritima multifibrata</name>
    <dbReference type="NCBI Taxonomy" id="1930274"/>
    <lineage>
        <taxon>Bacteria</taxon>
        <taxon>Pseudomonadati</taxon>
        <taxon>Planctomycetota</taxon>
        <taxon>Planctomycetia</taxon>
        <taxon>Pirellulales</taxon>
        <taxon>Pirellulaceae</taxon>
        <taxon>Roseimaritima</taxon>
    </lineage>
</organism>
<dbReference type="PANTHER" id="PTHR40940:SF2">
    <property type="entry name" value="BATD"/>
    <property type="match status" value="1"/>
</dbReference>
<dbReference type="PROSITE" id="PS50293">
    <property type="entry name" value="TPR_REGION"/>
    <property type="match status" value="1"/>
</dbReference>
<dbReference type="Gene3D" id="1.25.40.10">
    <property type="entry name" value="Tetratricopeptide repeat domain"/>
    <property type="match status" value="1"/>
</dbReference>